<evidence type="ECO:0000313" key="5">
    <source>
        <dbReference type="Proteomes" id="UP000265768"/>
    </source>
</evidence>
<dbReference type="Gene3D" id="6.20.350.10">
    <property type="match status" value="2"/>
</dbReference>
<proteinExistence type="predicted"/>
<keyword evidence="5" id="KW-1185">Reference proteome</keyword>
<dbReference type="OrthoDB" id="4228364at2"/>
<feature type="domain" description="RCK N-terminal" evidence="3">
    <location>
        <begin position="111"/>
        <end position="194"/>
    </location>
</feature>
<dbReference type="InterPro" id="IPR003032">
    <property type="entry name" value="Ryanodine_rcpt"/>
</dbReference>
<dbReference type="Pfam" id="PF02026">
    <property type="entry name" value="RyR"/>
    <property type="match status" value="1"/>
</dbReference>
<dbReference type="InterPro" id="IPR036291">
    <property type="entry name" value="NAD(P)-bd_dom_sf"/>
</dbReference>
<name>A0A3A4AYC1_9ACTN</name>
<evidence type="ECO:0000313" key="4">
    <source>
        <dbReference type="EMBL" id="RJL32496.1"/>
    </source>
</evidence>
<evidence type="ECO:0000259" key="3">
    <source>
        <dbReference type="Pfam" id="PF02254"/>
    </source>
</evidence>
<feature type="compositionally biased region" description="Basic and acidic residues" evidence="1">
    <location>
        <begin position="528"/>
        <end position="537"/>
    </location>
</feature>
<protein>
    <submittedName>
        <fullName evidence="4">Uncharacterized protein</fullName>
    </submittedName>
</protein>
<accession>A0A3A4AYC1</accession>
<dbReference type="Proteomes" id="UP000265768">
    <property type="component" value="Unassembled WGS sequence"/>
</dbReference>
<dbReference type="EMBL" id="QZEY01000004">
    <property type="protein sequence ID" value="RJL32496.1"/>
    <property type="molecule type" value="Genomic_DNA"/>
</dbReference>
<dbReference type="AlphaFoldDB" id="A0A3A4AYC1"/>
<dbReference type="RefSeq" id="WP_119926745.1">
    <property type="nucleotide sequence ID" value="NZ_QZEY01000004.1"/>
</dbReference>
<comment type="caution">
    <text evidence="4">The sequence shown here is derived from an EMBL/GenBank/DDBJ whole genome shotgun (WGS) entry which is preliminary data.</text>
</comment>
<dbReference type="SUPFAM" id="SSF51735">
    <property type="entry name" value="NAD(P)-binding Rossmann-fold domains"/>
    <property type="match status" value="1"/>
</dbReference>
<dbReference type="InterPro" id="IPR050721">
    <property type="entry name" value="Trk_Ktr_HKT_K-transport"/>
</dbReference>
<dbReference type="Pfam" id="PF02254">
    <property type="entry name" value="TrkA_N"/>
    <property type="match status" value="1"/>
</dbReference>
<feature type="domain" description="Ryanodine receptor Ryr" evidence="2">
    <location>
        <begin position="493"/>
        <end position="561"/>
    </location>
</feature>
<gene>
    <name evidence="4" type="ORF">D5H75_13280</name>
</gene>
<evidence type="ECO:0000259" key="2">
    <source>
        <dbReference type="Pfam" id="PF02026"/>
    </source>
</evidence>
<reference evidence="4 5" key="1">
    <citation type="submission" date="2018-09" db="EMBL/GenBank/DDBJ databases">
        <title>YIM 75507 draft genome.</title>
        <authorList>
            <person name="Tang S."/>
            <person name="Feng Y."/>
        </authorList>
    </citation>
    <scope>NUCLEOTIDE SEQUENCE [LARGE SCALE GENOMIC DNA]</scope>
    <source>
        <strain evidence="4 5">YIM 75507</strain>
    </source>
</reference>
<organism evidence="4 5">
    <name type="scientific">Bailinhaonella thermotolerans</name>
    <dbReference type="NCBI Taxonomy" id="1070861"/>
    <lineage>
        <taxon>Bacteria</taxon>
        <taxon>Bacillati</taxon>
        <taxon>Actinomycetota</taxon>
        <taxon>Actinomycetes</taxon>
        <taxon>Streptosporangiales</taxon>
        <taxon>Streptosporangiaceae</taxon>
        <taxon>Bailinhaonella</taxon>
    </lineage>
</organism>
<dbReference type="Gene3D" id="3.40.50.720">
    <property type="entry name" value="NAD(P)-binding Rossmann-like Domain"/>
    <property type="match status" value="1"/>
</dbReference>
<sequence length="565" mass="62477">MNFPASTVVRVSFGLLALAAAFTGFFGLTEFSEVNLRDSPPSFFDLLYWDLQLFVFESGPVEEGEQAIPAMLQFARFVAPLVTVATVVDGARLLFAAELRRIKARNASDHVVVCGSGAVAIALIERLRDTAPHIVVISSAPTTAWADPAVLQVVGDARNPATLRAAGVHQASTLYACEADSATNTAIALAAHSVSRSGRHEPLSAYALIPDPDLCNALRARRLSAPGKRRLRLDFFNLDELAARVLLDQHPVRNDQPIVVIGLNAFGRSLLVEVARRRRLYPPPVRLPVTCIDTEASRAIAALCRRFEFIAETCDLTVHNVRPADLDVTRLLPDRTPQRVFVCYDDQDLALKTALTSLRLWCCGPDSLVVRVEQTATFGRAFQDVQLLEGLSGTLRIFAINEEAGDPRLIAEDIVETLARAIHDNYVFERISRHETTPAHTSAMLPWEDLPAYLQAANRSQAEDIGRKLARIGCALAPRVEPDLDFTFKDHEIETLAAMEHERWLNDLVGDGWTHGPVRDSSRKHHPDIRPWDDLSPRAQEKDREIIRNLPALLSTAGFQIVRVT</sequence>
<dbReference type="InterPro" id="IPR003148">
    <property type="entry name" value="RCK_N"/>
</dbReference>
<feature type="region of interest" description="Disordered" evidence="1">
    <location>
        <begin position="516"/>
        <end position="537"/>
    </location>
</feature>
<evidence type="ECO:0000256" key="1">
    <source>
        <dbReference type="SAM" id="MobiDB-lite"/>
    </source>
</evidence>
<dbReference type="PANTHER" id="PTHR43833">
    <property type="entry name" value="POTASSIUM CHANNEL PROTEIN 2-RELATED-RELATED"/>
    <property type="match status" value="1"/>
</dbReference>
<dbReference type="GO" id="GO:0006813">
    <property type="term" value="P:potassium ion transport"/>
    <property type="evidence" value="ECO:0007669"/>
    <property type="project" value="InterPro"/>
</dbReference>